<sequence length="243" mass="28528">MNKRSIVLDDTDTPMGQVHLCRWPATEIWTPDCYSRDLGMKHKRFKGTFHLAYLDPSVFQPNESIPRSLGLLERGKPILIRIISYKASHDWKNWNNRDNFEYIINKLEKDYEIILSIEDKNYPKKWDKYVKKFKASDYHHILAYSKLYIGSGASSAAEASVLGVPSIYTNYQKPGFIKWLEHKYGIIKSIDANNLSFEHVNRILEQKESKWIDIRKKILDDCINVPNLIKNLVKREIQINNLQ</sequence>
<evidence type="ECO:0000313" key="1">
    <source>
        <dbReference type="EMBL" id="GAG58045.1"/>
    </source>
</evidence>
<dbReference type="PANTHER" id="PTHR39662:SF1">
    <property type="entry name" value="DUF354 DOMAIN-CONTAINING PROTEIN"/>
    <property type="match status" value="1"/>
</dbReference>
<organism evidence="1">
    <name type="scientific">marine sediment metagenome</name>
    <dbReference type="NCBI Taxonomy" id="412755"/>
    <lineage>
        <taxon>unclassified sequences</taxon>
        <taxon>metagenomes</taxon>
        <taxon>ecological metagenomes</taxon>
    </lineage>
</organism>
<dbReference type="AlphaFoldDB" id="X0YPE0"/>
<comment type="caution">
    <text evidence="1">The sequence shown here is derived from an EMBL/GenBank/DDBJ whole genome shotgun (WGS) entry which is preliminary data.</text>
</comment>
<accession>X0YPE0</accession>
<name>X0YPE0_9ZZZZ</name>
<proteinExistence type="predicted"/>
<protein>
    <recommendedName>
        <fullName evidence="2">Glycosyl transferase family 28 C-terminal domain-containing protein</fullName>
    </recommendedName>
</protein>
<dbReference type="Pfam" id="PF04007">
    <property type="entry name" value="DUF354"/>
    <property type="match status" value="1"/>
</dbReference>
<evidence type="ECO:0008006" key="2">
    <source>
        <dbReference type="Google" id="ProtNLM"/>
    </source>
</evidence>
<reference evidence="1" key="1">
    <citation type="journal article" date="2014" name="Front. Microbiol.">
        <title>High frequency of phylogenetically diverse reductive dehalogenase-homologous genes in deep subseafloor sedimentary metagenomes.</title>
        <authorList>
            <person name="Kawai M."/>
            <person name="Futagami T."/>
            <person name="Toyoda A."/>
            <person name="Takaki Y."/>
            <person name="Nishi S."/>
            <person name="Hori S."/>
            <person name="Arai W."/>
            <person name="Tsubouchi T."/>
            <person name="Morono Y."/>
            <person name="Uchiyama I."/>
            <person name="Ito T."/>
            <person name="Fujiyama A."/>
            <person name="Inagaki F."/>
            <person name="Takami H."/>
        </authorList>
    </citation>
    <scope>NUCLEOTIDE SEQUENCE</scope>
    <source>
        <strain evidence="1">Expedition CK06-06</strain>
    </source>
</reference>
<dbReference type="EMBL" id="BART01006118">
    <property type="protein sequence ID" value="GAG58045.1"/>
    <property type="molecule type" value="Genomic_DNA"/>
</dbReference>
<gene>
    <name evidence="1" type="ORF">S01H4_13917</name>
</gene>
<dbReference type="PANTHER" id="PTHR39662">
    <property type="entry name" value="DUF354 DOMAIN-CONTAINING PROTEIN-RELATED"/>
    <property type="match status" value="1"/>
</dbReference>
<dbReference type="InterPro" id="IPR007152">
    <property type="entry name" value="DUF354"/>
</dbReference>